<dbReference type="AlphaFoldDB" id="A0A3Q4HG51"/>
<proteinExistence type="predicted"/>
<evidence type="ECO:0008006" key="3">
    <source>
        <dbReference type="Google" id="ProtNLM"/>
    </source>
</evidence>
<dbReference type="Ensembl" id="ENSNBRT00000016240.1">
    <property type="protein sequence ID" value="ENSNBRP00000015812.1"/>
    <property type="gene ID" value="ENSNBRG00000012247.1"/>
</dbReference>
<sequence length="58" mass="6635">MDPDALVEALRGTMDPNLREAAERQLNEVKVKILSDCPDFSCCFFLRDKRDVISPFCD</sequence>
<keyword evidence="2" id="KW-1185">Reference proteome</keyword>
<protein>
    <recommendedName>
        <fullName evidence="3">Importin N-terminal domain-containing protein</fullName>
    </recommendedName>
</protein>
<accession>A0A3Q4HG51</accession>
<dbReference type="Bgee" id="ENSNBRG00000012247">
    <property type="expression patterns" value="Expressed in liver and 4 other cell types or tissues"/>
</dbReference>
<organism evidence="1 2">
    <name type="scientific">Neolamprologus brichardi</name>
    <name type="common">Fairy cichlid</name>
    <name type="synonym">Lamprologus brichardi</name>
    <dbReference type="NCBI Taxonomy" id="32507"/>
    <lineage>
        <taxon>Eukaryota</taxon>
        <taxon>Metazoa</taxon>
        <taxon>Chordata</taxon>
        <taxon>Craniata</taxon>
        <taxon>Vertebrata</taxon>
        <taxon>Euteleostomi</taxon>
        <taxon>Actinopterygii</taxon>
        <taxon>Neopterygii</taxon>
        <taxon>Teleostei</taxon>
        <taxon>Neoteleostei</taxon>
        <taxon>Acanthomorphata</taxon>
        <taxon>Ovalentaria</taxon>
        <taxon>Cichlomorphae</taxon>
        <taxon>Cichliformes</taxon>
        <taxon>Cichlidae</taxon>
        <taxon>African cichlids</taxon>
        <taxon>Pseudocrenilabrinae</taxon>
        <taxon>Lamprologini</taxon>
        <taxon>Neolamprologus</taxon>
    </lineage>
</organism>
<evidence type="ECO:0000313" key="1">
    <source>
        <dbReference type="Ensembl" id="ENSNBRP00000015812.1"/>
    </source>
</evidence>
<dbReference type="Proteomes" id="UP000261580">
    <property type="component" value="Unassembled WGS sequence"/>
</dbReference>
<reference evidence="1" key="1">
    <citation type="submission" date="2025-08" db="UniProtKB">
        <authorList>
            <consortium name="Ensembl"/>
        </authorList>
    </citation>
    <scope>IDENTIFICATION</scope>
</reference>
<name>A0A3Q4HG51_NEOBR</name>
<reference evidence="1" key="2">
    <citation type="submission" date="2025-09" db="UniProtKB">
        <authorList>
            <consortium name="Ensembl"/>
        </authorList>
    </citation>
    <scope>IDENTIFICATION</scope>
</reference>
<evidence type="ECO:0000313" key="2">
    <source>
        <dbReference type="Proteomes" id="UP000261580"/>
    </source>
</evidence>
<dbReference type="STRING" id="32507.ENSNBRP00000015812"/>